<accession>A0A556QSK6</accession>
<dbReference type="AlphaFoldDB" id="A0A556QSK6"/>
<keyword evidence="7" id="KW-0812">Transmembrane</keyword>
<dbReference type="InterPro" id="IPR051156">
    <property type="entry name" value="Mito/Outer_Membr_Metalloprot"/>
</dbReference>
<feature type="transmembrane region" description="Helical" evidence="7">
    <location>
        <begin position="27"/>
        <end position="49"/>
    </location>
</feature>
<organism evidence="9 10">
    <name type="scientific">Rariglobus hedericola</name>
    <dbReference type="NCBI Taxonomy" id="2597822"/>
    <lineage>
        <taxon>Bacteria</taxon>
        <taxon>Pseudomonadati</taxon>
        <taxon>Verrucomicrobiota</taxon>
        <taxon>Opitutia</taxon>
        <taxon>Opitutales</taxon>
        <taxon>Opitutaceae</taxon>
        <taxon>Rariglobus</taxon>
    </lineage>
</organism>
<comment type="similarity">
    <text evidence="6">Belongs to the peptidase M48 family.</text>
</comment>
<dbReference type="InterPro" id="IPR001915">
    <property type="entry name" value="Peptidase_M48"/>
</dbReference>
<protein>
    <submittedName>
        <fullName evidence="9">M48 family metallopeptidase</fullName>
    </submittedName>
</protein>
<reference evidence="9 10" key="1">
    <citation type="submission" date="2019-07" db="EMBL/GenBank/DDBJ databases">
        <title>Description of 53C-WASEF.</title>
        <authorList>
            <person name="Pitt A."/>
            <person name="Hahn M.W."/>
        </authorList>
    </citation>
    <scope>NUCLEOTIDE SEQUENCE [LARGE SCALE GENOMIC DNA]</scope>
    <source>
        <strain evidence="9 10">53C-WASEF</strain>
    </source>
</reference>
<evidence type="ECO:0000256" key="3">
    <source>
        <dbReference type="ARBA" id="ARBA00022801"/>
    </source>
</evidence>
<evidence type="ECO:0000256" key="4">
    <source>
        <dbReference type="ARBA" id="ARBA00022833"/>
    </source>
</evidence>
<comment type="caution">
    <text evidence="9">The sequence shown here is derived from an EMBL/GenBank/DDBJ whole genome shotgun (WGS) entry which is preliminary data.</text>
</comment>
<dbReference type="PANTHER" id="PTHR22726">
    <property type="entry name" value="METALLOENDOPEPTIDASE OMA1"/>
    <property type="match status" value="1"/>
</dbReference>
<dbReference type="Proteomes" id="UP000315648">
    <property type="component" value="Unassembled WGS sequence"/>
</dbReference>
<dbReference type="GO" id="GO:0004222">
    <property type="term" value="F:metalloendopeptidase activity"/>
    <property type="evidence" value="ECO:0007669"/>
    <property type="project" value="InterPro"/>
</dbReference>
<keyword evidence="10" id="KW-1185">Reference proteome</keyword>
<evidence type="ECO:0000259" key="8">
    <source>
        <dbReference type="Pfam" id="PF01435"/>
    </source>
</evidence>
<keyword evidence="1 6" id="KW-0645">Protease</keyword>
<evidence type="ECO:0000313" key="10">
    <source>
        <dbReference type="Proteomes" id="UP000315648"/>
    </source>
</evidence>
<dbReference type="GO" id="GO:0046872">
    <property type="term" value="F:metal ion binding"/>
    <property type="evidence" value="ECO:0007669"/>
    <property type="project" value="UniProtKB-KW"/>
</dbReference>
<name>A0A556QSK6_9BACT</name>
<keyword evidence="7" id="KW-0472">Membrane</keyword>
<sequence length="266" mass="29044">MKFVQRDMGAAAEASSGGGDRQLAREIGIICAATTALLLALYFSIGWLVDFTLPRISAETEVAWFREFVPATTATNLKPEQTAQVRKLQDLVDRLALGPGVPRIPFRVVLFDTDEVNAFAFPGGTIAVTRGLLEKIDTDIGLSFVLGHEIGHFVQRDHLRGLGRTLGRGIVFSLIFGGGGEVFTSHTANLLDLSYSRAQEKGADEIGLRLTYALHGQTEGSDALFRWLAKKQTNSTGLNLLSTHPQSESRIADLEAYAEKLKRESR</sequence>
<evidence type="ECO:0000256" key="6">
    <source>
        <dbReference type="RuleBase" id="RU003983"/>
    </source>
</evidence>
<dbReference type="Pfam" id="PF01435">
    <property type="entry name" value="Peptidase_M48"/>
    <property type="match status" value="1"/>
</dbReference>
<keyword evidence="5 6" id="KW-0482">Metalloprotease</keyword>
<dbReference type="RefSeq" id="WP_144230165.1">
    <property type="nucleotide sequence ID" value="NZ_CBCRVV010000012.1"/>
</dbReference>
<evidence type="ECO:0000313" key="9">
    <source>
        <dbReference type="EMBL" id="TSJ79624.1"/>
    </source>
</evidence>
<evidence type="ECO:0000256" key="7">
    <source>
        <dbReference type="SAM" id="Phobius"/>
    </source>
</evidence>
<proteinExistence type="inferred from homology"/>
<keyword evidence="4 6" id="KW-0862">Zinc</keyword>
<dbReference type="GO" id="GO:0016020">
    <property type="term" value="C:membrane"/>
    <property type="evidence" value="ECO:0007669"/>
    <property type="project" value="TreeGrafter"/>
</dbReference>
<gene>
    <name evidence="9" type="ORF">FPL22_10160</name>
</gene>
<dbReference type="OrthoDB" id="9810445at2"/>
<dbReference type="CDD" id="cd07332">
    <property type="entry name" value="M48C_Oma1_like"/>
    <property type="match status" value="1"/>
</dbReference>
<comment type="cofactor">
    <cofactor evidence="6">
        <name>Zn(2+)</name>
        <dbReference type="ChEBI" id="CHEBI:29105"/>
    </cofactor>
    <text evidence="6">Binds 1 zinc ion per subunit.</text>
</comment>
<keyword evidence="3 6" id="KW-0378">Hydrolase</keyword>
<keyword evidence="2" id="KW-0479">Metal-binding</keyword>
<dbReference type="EMBL" id="VMBG01000001">
    <property type="protein sequence ID" value="TSJ79624.1"/>
    <property type="molecule type" value="Genomic_DNA"/>
</dbReference>
<dbReference type="PANTHER" id="PTHR22726:SF1">
    <property type="entry name" value="METALLOENDOPEPTIDASE OMA1, MITOCHONDRIAL"/>
    <property type="match status" value="1"/>
</dbReference>
<keyword evidence="7" id="KW-1133">Transmembrane helix</keyword>
<evidence type="ECO:0000256" key="1">
    <source>
        <dbReference type="ARBA" id="ARBA00022670"/>
    </source>
</evidence>
<dbReference type="GO" id="GO:0051603">
    <property type="term" value="P:proteolysis involved in protein catabolic process"/>
    <property type="evidence" value="ECO:0007669"/>
    <property type="project" value="TreeGrafter"/>
</dbReference>
<evidence type="ECO:0000256" key="2">
    <source>
        <dbReference type="ARBA" id="ARBA00022723"/>
    </source>
</evidence>
<dbReference type="Gene3D" id="3.30.2010.10">
    <property type="entry name" value="Metalloproteases ('zincins'), catalytic domain"/>
    <property type="match status" value="1"/>
</dbReference>
<evidence type="ECO:0000256" key="5">
    <source>
        <dbReference type="ARBA" id="ARBA00023049"/>
    </source>
</evidence>
<feature type="domain" description="Peptidase M48" evidence="8">
    <location>
        <begin position="84"/>
        <end position="257"/>
    </location>
</feature>